<protein>
    <submittedName>
        <fullName evidence="2">Invasion associated locus B family protein</fullName>
    </submittedName>
</protein>
<dbReference type="RefSeq" id="WP_267611596.1">
    <property type="nucleotide sequence ID" value="NZ_JAOVZQ010000001.1"/>
</dbReference>
<dbReference type="Gene3D" id="2.60.40.1880">
    <property type="entry name" value="Invasion associated locus B (IalB) protein"/>
    <property type="match status" value="1"/>
</dbReference>
<dbReference type="InterPro" id="IPR038696">
    <property type="entry name" value="IalB_sf"/>
</dbReference>
<evidence type="ECO:0000256" key="1">
    <source>
        <dbReference type="SAM" id="SignalP"/>
    </source>
</evidence>
<evidence type="ECO:0000313" key="3">
    <source>
        <dbReference type="Proteomes" id="UP001081283"/>
    </source>
</evidence>
<organism evidence="2 3">
    <name type="scientific">Hoeflea ulvae</name>
    <dbReference type="NCBI Taxonomy" id="2983764"/>
    <lineage>
        <taxon>Bacteria</taxon>
        <taxon>Pseudomonadati</taxon>
        <taxon>Pseudomonadota</taxon>
        <taxon>Alphaproteobacteria</taxon>
        <taxon>Hyphomicrobiales</taxon>
        <taxon>Rhizobiaceae</taxon>
        <taxon>Hoeflea</taxon>
    </lineage>
</organism>
<name>A0ABT3YCN6_9HYPH</name>
<evidence type="ECO:0000313" key="2">
    <source>
        <dbReference type="EMBL" id="MCY0093643.1"/>
    </source>
</evidence>
<dbReference type="EMBL" id="JAOVZQ010000001">
    <property type="protein sequence ID" value="MCY0093643.1"/>
    <property type="molecule type" value="Genomic_DNA"/>
</dbReference>
<gene>
    <name evidence="2" type="ORF">OEG82_06370</name>
</gene>
<sequence>MTLTNSKTRSRTALLAAGIVLSMSAAYAQTTDRPSAAATPQTPKNNWAVNCGTGETAESPLLCQMVQNVVVQETNQRLLTVVVRPQKDAANHTLTLALPHGVDFLKGVDVQVDDKDAFNVAVQTSNAQGAFSNLPISDELLAELKAGTSVKFSFHAVSGQTFAVPISLIGFSAAYDKLAAG</sequence>
<comment type="caution">
    <text evidence="2">The sequence shown here is derived from an EMBL/GenBank/DDBJ whole genome shotgun (WGS) entry which is preliminary data.</text>
</comment>
<dbReference type="Proteomes" id="UP001081283">
    <property type="component" value="Unassembled WGS sequence"/>
</dbReference>
<reference evidence="2" key="1">
    <citation type="submission" date="2022-10" db="EMBL/GenBank/DDBJ databases">
        <title>Hoeflea sp. J2-29, isolated from marine algae.</title>
        <authorList>
            <person name="Kristyanto S."/>
            <person name="Kim J.M."/>
            <person name="Jeon C.O."/>
        </authorList>
    </citation>
    <scope>NUCLEOTIDE SEQUENCE</scope>
    <source>
        <strain evidence="2">J2-29</strain>
    </source>
</reference>
<feature type="signal peptide" evidence="1">
    <location>
        <begin position="1"/>
        <end position="28"/>
    </location>
</feature>
<keyword evidence="1" id="KW-0732">Signal</keyword>
<dbReference type="InterPro" id="IPR010642">
    <property type="entry name" value="Invasion_prot_B"/>
</dbReference>
<proteinExistence type="predicted"/>
<accession>A0ABT3YCN6</accession>
<dbReference type="Pfam" id="PF06776">
    <property type="entry name" value="IalB"/>
    <property type="match status" value="1"/>
</dbReference>
<feature type="chain" id="PRO_5045879006" evidence="1">
    <location>
        <begin position="29"/>
        <end position="181"/>
    </location>
</feature>
<keyword evidence="3" id="KW-1185">Reference proteome</keyword>